<feature type="region of interest" description="Disordered" evidence="1">
    <location>
        <begin position="200"/>
        <end position="253"/>
    </location>
</feature>
<organism evidence="2 3">
    <name type="scientific">Rhynchosporium graminicola</name>
    <dbReference type="NCBI Taxonomy" id="2792576"/>
    <lineage>
        <taxon>Eukaryota</taxon>
        <taxon>Fungi</taxon>
        <taxon>Dikarya</taxon>
        <taxon>Ascomycota</taxon>
        <taxon>Pezizomycotina</taxon>
        <taxon>Leotiomycetes</taxon>
        <taxon>Helotiales</taxon>
        <taxon>Ploettnerulaceae</taxon>
        <taxon>Rhynchosporium</taxon>
    </lineage>
</organism>
<evidence type="ECO:0000313" key="2">
    <source>
        <dbReference type="EMBL" id="CZT00935.1"/>
    </source>
</evidence>
<reference evidence="3" key="1">
    <citation type="submission" date="2016-03" db="EMBL/GenBank/DDBJ databases">
        <authorList>
            <person name="Ploux O."/>
        </authorList>
    </citation>
    <scope>NUCLEOTIDE SEQUENCE [LARGE SCALE GENOMIC DNA]</scope>
    <source>
        <strain evidence="3">UK7</strain>
    </source>
</reference>
<feature type="compositionally biased region" description="Low complexity" evidence="1">
    <location>
        <begin position="212"/>
        <end position="240"/>
    </location>
</feature>
<proteinExistence type="predicted"/>
<keyword evidence="3" id="KW-1185">Reference proteome</keyword>
<feature type="region of interest" description="Disordered" evidence="1">
    <location>
        <begin position="287"/>
        <end position="336"/>
    </location>
</feature>
<feature type="compositionally biased region" description="Acidic residues" evidence="1">
    <location>
        <begin position="296"/>
        <end position="307"/>
    </location>
</feature>
<evidence type="ECO:0000256" key="1">
    <source>
        <dbReference type="SAM" id="MobiDB-lite"/>
    </source>
</evidence>
<evidence type="ECO:0008006" key="4">
    <source>
        <dbReference type="Google" id="ProtNLM"/>
    </source>
</evidence>
<gene>
    <name evidence="2" type="ORF">RCO7_02863</name>
</gene>
<dbReference type="InParanoid" id="A0A1E1KSE1"/>
<sequence>MPTYLVHGFRWQRLNIRIHIILNNLEDAAPEWIIAPATSVTLLNSFYTQFDFLPLSNPPPVSHPPAIAANKVDVAEHEVGTTRTLKNAKKGSISNLRNFVRRPKSVGSGLNRAGKEVNGEGNGMQRPTTTPIPSARTRVRANEYPKPAKPPSFNDWSAVKLLEQHDPEDLAVVSQPYAYVADYMIEVPLGVSISEEMTKYETRKQEEEASLSMPGTPVTPGTPGTSSDPSNGSSGASSSTEKGGLHTPPLSARDFRRRSKRLGWFEKLRDELQKGEDIGWFVVHCGDEERSPPSVFEEDEDESDESEEGNKPLRSAGLMSAGLMNFFGRRNIPEEK</sequence>
<name>A0A1E1KSE1_9HELO</name>
<feature type="region of interest" description="Disordered" evidence="1">
    <location>
        <begin position="104"/>
        <end position="138"/>
    </location>
</feature>
<dbReference type="Proteomes" id="UP000178129">
    <property type="component" value="Unassembled WGS sequence"/>
</dbReference>
<protein>
    <recommendedName>
        <fullName evidence="4">Developmental regulator protein</fullName>
    </recommendedName>
</protein>
<comment type="caution">
    <text evidence="2">The sequence shown here is derived from an EMBL/GenBank/DDBJ whole genome shotgun (WGS) entry which is preliminary data.</text>
</comment>
<dbReference type="EMBL" id="FJUW01000021">
    <property type="protein sequence ID" value="CZT00935.1"/>
    <property type="molecule type" value="Genomic_DNA"/>
</dbReference>
<accession>A0A1E1KSE1</accession>
<dbReference type="AlphaFoldDB" id="A0A1E1KSE1"/>
<evidence type="ECO:0000313" key="3">
    <source>
        <dbReference type="Proteomes" id="UP000178129"/>
    </source>
</evidence>